<dbReference type="AlphaFoldDB" id="A0A654EXH7"/>
<protein>
    <submittedName>
        <fullName evidence="1">Uncharacterized protein</fullName>
    </submittedName>
</protein>
<dbReference type="EMBL" id="CACRSJ010000105">
    <property type="protein sequence ID" value="VYS52242.1"/>
    <property type="molecule type" value="Genomic_DNA"/>
</dbReference>
<gene>
    <name evidence="1" type="ORF">AN1_LOCUS7704</name>
</gene>
<sequence>MCGGAWIVRDIGQAKHHARDAFMPIQDRTGAALHSTVVESISRYSRLLGDNRVGISSRS</sequence>
<dbReference type="Proteomes" id="UP000426265">
    <property type="component" value="Unassembled WGS sequence"/>
</dbReference>
<name>A0A654EXH7_ARATH</name>
<proteinExistence type="predicted"/>
<reference evidence="1 2" key="1">
    <citation type="submission" date="2019-11" db="EMBL/GenBank/DDBJ databases">
        <authorList>
            <person name="Jiao W.-B."/>
            <person name="Schneeberger K."/>
        </authorList>
    </citation>
    <scope>NUCLEOTIDE SEQUENCE [LARGE SCALE GENOMIC DNA]</scope>
    <source>
        <strain evidence="2">cv. An-1</strain>
    </source>
</reference>
<accession>A0A654EXH7</accession>
<evidence type="ECO:0000313" key="2">
    <source>
        <dbReference type="Proteomes" id="UP000426265"/>
    </source>
</evidence>
<evidence type="ECO:0000313" key="1">
    <source>
        <dbReference type="EMBL" id="VYS52242.1"/>
    </source>
</evidence>
<organism evidence="1 2">
    <name type="scientific">Arabidopsis thaliana</name>
    <name type="common">Mouse-ear cress</name>
    <dbReference type="NCBI Taxonomy" id="3702"/>
    <lineage>
        <taxon>Eukaryota</taxon>
        <taxon>Viridiplantae</taxon>
        <taxon>Streptophyta</taxon>
        <taxon>Embryophyta</taxon>
        <taxon>Tracheophyta</taxon>
        <taxon>Spermatophyta</taxon>
        <taxon>Magnoliopsida</taxon>
        <taxon>eudicotyledons</taxon>
        <taxon>Gunneridae</taxon>
        <taxon>Pentapetalae</taxon>
        <taxon>rosids</taxon>
        <taxon>malvids</taxon>
        <taxon>Brassicales</taxon>
        <taxon>Brassicaceae</taxon>
        <taxon>Camelineae</taxon>
        <taxon>Arabidopsis</taxon>
    </lineage>
</organism>